<dbReference type="InterPro" id="IPR000905">
    <property type="entry name" value="Gcp-like_dom"/>
</dbReference>
<keyword evidence="3" id="KW-1185">Reference proteome</keyword>
<reference evidence="3" key="1">
    <citation type="submission" date="2017-01" db="EMBL/GenBank/DDBJ databases">
        <authorList>
            <person name="Wang Y."/>
            <person name="White M."/>
            <person name="Kvist S."/>
            <person name="Moncalvo J.-M."/>
        </authorList>
    </citation>
    <scope>NUCLEOTIDE SEQUENCE [LARGE SCALE GENOMIC DNA]</scope>
    <source>
        <strain evidence="3">COL-18-3</strain>
    </source>
</reference>
<comment type="caution">
    <text evidence="2">The sequence shown here is derived from an EMBL/GenBank/DDBJ whole genome shotgun (WGS) entry which is preliminary data.</text>
</comment>
<dbReference type="GO" id="GO:0016740">
    <property type="term" value="F:transferase activity"/>
    <property type="evidence" value="ECO:0007669"/>
    <property type="project" value="UniProtKB-KW"/>
</dbReference>
<keyword evidence="2" id="KW-0808">Transferase</keyword>
<dbReference type="PANTHER" id="PTHR11735">
    <property type="entry name" value="TRNA N6-ADENOSINE THREONYLCARBAMOYLTRANSFERASE"/>
    <property type="match status" value="1"/>
</dbReference>
<feature type="domain" description="Gcp-like" evidence="1">
    <location>
        <begin position="49"/>
        <end position="101"/>
    </location>
</feature>
<organism evidence="2 3">
    <name type="scientific">Zancudomyces culisetae</name>
    <name type="common">Gut fungus</name>
    <name type="synonym">Smittium culisetae</name>
    <dbReference type="NCBI Taxonomy" id="1213189"/>
    <lineage>
        <taxon>Eukaryota</taxon>
        <taxon>Fungi</taxon>
        <taxon>Fungi incertae sedis</taxon>
        <taxon>Zoopagomycota</taxon>
        <taxon>Kickxellomycotina</taxon>
        <taxon>Harpellomycetes</taxon>
        <taxon>Harpellales</taxon>
        <taxon>Legeriomycetaceae</taxon>
        <taxon>Zancudomyces</taxon>
    </lineage>
</organism>
<name>A0A1R1PWA7_ZANCU</name>
<protein>
    <submittedName>
        <fullName evidence="2">tRNA N6-adenosine threonylcarbamoyltransferase</fullName>
    </submittedName>
</protein>
<dbReference type="Gene3D" id="3.30.420.40">
    <property type="match status" value="1"/>
</dbReference>
<gene>
    <name evidence="2" type="ORF">AX774_g1273</name>
</gene>
<dbReference type="OrthoDB" id="10254073at2759"/>
<evidence type="ECO:0000313" key="2">
    <source>
        <dbReference type="EMBL" id="OMH85172.1"/>
    </source>
</evidence>
<dbReference type="GO" id="GO:0005737">
    <property type="term" value="C:cytoplasm"/>
    <property type="evidence" value="ECO:0007669"/>
    <property type="project" value="TreeGrafter"/>
</dbReference>
<dbReference type="Proteomes" id="UP000188320">
    <property type="component" value="Unassembled WGS sequence"/>
</dbReference>
<sequence>MKKIITIGFEGSANKLGVGIVEHRYAENQDFDITKENEVSPNEVIVLSNVRDTYNPPAGQGFLPKDTAAHHRNWIVKLTTMAIEEAKLTAADINAVCYTKGL</sequence>
<evidence type="ECO:0000313" key="3">
    <source>
        <dbReference type="Proteomes" id="UP000188320"/>
    </source>
</evidence>
<dbReference type="GO" id="GO:0000408">
    <property type="term" value="C:EKC/KEOPS complex"/>
    <property type="evidence" value="ECO:0007669"/>
    <property type="project" value="TreeGrafter"/>
</dbReference>
<dbReference type="Pfam" id="PF00814">
    <property type="entry name" value="TsaD"/>
    <property type="match status" value="1"/>
</dbReference>
<dbReference type="SUPFAM" id="SSF53067">
    <property type="entry name" value="Actin-like ATPase domain"/>
    <property type="match status" value="1"/>
</dbReference>
<dbReference type="AlphaFoldDB" id="A0A1R1PWA7"/>
<evidence type="ECO:0000259" key="1">
    <source>
        <dbReference type="Pfam" id="PF00814"/>
    </source>
</evidence>
<dbReference type="PANTHER" id="PTHR11735:SF14">
    <property type="entry name" value="TRNA N6-ADENOSINE THREONYLCARBAMOYLTRANSFERASE"/>
    <property type="match status" value="1"/>
</dbReference>
<accession>A0A1R1PWA7</accession>
<dbReference type="EMBL" id="LSSK01000105">
    <property type="protein sequence ID" value="OMH85172.1"/>
    <property type="molecule type" value="Genomic_DNA"/>
</dbReference>
<dbReference type="InterPro" id="IPR043129">
    <property type="entry name" value="ATPase_NBD"/>
</dbReference>
<proteinExistence type="predicted"/>